<reference evidence="4" key="1">
    <citation type="submission" date="2020-10" db="EMBL/GenBank/DDBJ databases">
        <authorList>
            <person name="Gilroy R."/>
        </authorList>
    </citation>
    <scope>NUCLEOTIDE SEQUENCE</scope>
    <source>
        <strain evidence="4">ChiBcec6-7307</strain>
    </source>
</reference>
<dbReference type="InterPro" id="IPR036677">
    <property type="entry name" value="EutN_CcmL_sf"/>
</dbReference>
<comment type="caution">
    <text evidence="4">The sequence shown here is derived from an EMBL/GenBank/DDBJ whole genome shotgun (WGS) entry which is preliminary data.</text>
</comment>
<dbReference type="EMBL" id="DVOS01000057">
    <property type="protein sequence ID" value="HIV23600.1"/>
    <property type="molecule type" value="Genomic_DNA"/>
</dbReference>
<proteinExistence type="predicted"/>
<dbReference type="AlphaFoldDB" id="A0A9D1P0E1"/>
<evidence type="ECO:0000256" key="2">
    <source>
        <dbReference type="ARBA" id="ARBA00023669"/>
    </source>
</evidence>
<evidence type="ECO:0000313" key="5">
    <source>
        <dbReference type="Proteomes" id="UP000886889"/>
    </source>
</evidence>
<dbReference type="Gene3D" id="2.40.50.220">
    <property type="entry name" value="EutN/Ccml"/>
    <property type="match status" value="1"/>
</dbReference>
<keyword evidence="2" id="KW-1282">Carboxysome</keyword>
<gene>
    <name evidence="4" type="ORF">IAC80_06640</name>
</gene>
<dbReference type="Proteomes" id="UP000886889">
    <property type="component" value="Unassembled WGS sequence"/>
</dbReference>
<dbReference type="PANTHER" id="PTHR36539">
    <property type="entry name" value="ETHANOLAMINE UTILIZATION PROTEIN EUTN"/>
    <property type="match status" value="1"/>
</dbReference>
<dbReference type="CDD" id="cd01614">
    <property type="entry name" value="EutN_CcmL"/>
    <property type="match status" value="1"/>
</dbReference>
<protein>
    <submittedName>
        <fullName evidence="4">EutN/CcmL family microcompartment protein</fullName>
    </submittedName>
</protein>
<dbReference type="Pfam" id="PF03319">
    <property type="entry name" value="EutN_CcmL"/>
    <property type="match status" value="1"/>
</dbReference>
<evidence type="ECO:0000256" key="1">
    <source>
        <dbReference type="ARBA" id="ARBA00023587"/>
    </source>
</evidence>
<sequence length="96" mass="10341">MRLARVVGNVVSTVKERGYYGYKLMLVEYFDPESGVPQGPRMIAFDCADAGIGDTVLVNTDGGAGNMLLNDDFAIVDLVICGVVDSYAMEGRNLTE</sequence>
<evidence type="ECO:0000256" key="3">
    <source>
        <dbReference type="ARBA" id="ARBA00024446"/>
    </source>
</evidence>
<comment type="subcellular location">
    <subcellularLocation>
        <location evidence="1">Carboxysome</location>
    </subcellularLocation>
</comment>
<dbReference type="SUPFAM" id="SSF159133">
    <property type="entry name" value="EutN/CcmL-like"/>
    <property type="match status" value="1"/>
</dbReference>
<dbReference type="InterPro" id="IPR004992">
    <property type="entry name" value="EutN_CcmL"/>
</dbReference>
<keyword evidence="3" id="KW-1283">Bacterial microcompartment</keyword>
<dbReference type="GO" id="GO:0031470">
    <property type="term" value="C:carboxysome"/>
    <property type="evidence" value="ECO:0007669"/>
    <property type="project" value="UniProtKB-SubCell"/>
</dbReference>
<name>A0A9D1P0E1_9FIRM</name>
<dbReference type="PROSITE" id="PS51932">
    <property type="entry name" value="BMV"/>
    <property type="match status" value="1"/>
</dbReference>
<accession>A0A9D1P0E1</accession>
<organism evidence="4 5">
    <name type="scientific">Candidatus Merdiplasma excrementigallinarum</name>
    <dbReference type="NCBI Taxonomy" id="2840864"/>
    <lineage>
        <taxon>Bacteria</taxon>
        <taxon>Bacillati</taxon>
        <taxon>Bacillota</taxon>
        <taxon>Clostridia</taxon>
        <taxon>Lachnospirales</taxon>
        <taxon>Lachnospiraceae</taxon>
        <taxon>Lachnospiraceae incertae sedis</taxon>
        <taxon>Candidatus Merdiplasma</taxon>
    </lineage>
</organism>
<evidence type="ECO:0000313" key="4">
    <source>
        <dbReference type="EMBL" id="HIV23600.1"/>
    </source>
</evidence>
<reference evidence="4" key="2">
    <citation type="journal article" date="2021" name="PeerJ">
        <title>Extensive microbial diversity within the chicken gut microbiome revealed by metagenomics and culture.</title>
        <authorList>
            <person name="Gilroy R."/>
            <person name="Ravi A."/>
            <person name="Getino M."/>
            <person name="Pursley I."/>
            <person name="Horton D.L."/>
            <person name="Alikhan N.F."/>
            <person name="Baker D."/>
            <person name="Gharbi K."/>
            <person name="Hall N."/>
            <person name="Watson M."/>
            <person name="Adriaenssens E.M."/>
            <person name="Foster-Nyarko E."/>
            <person name="Jarju S."/>
            <person name="Secka A."/>
            <person name="Antonio M."/>
            <person name="Oren A."/>
            <person name="Chaudhuri R.R."/>
            <person name="La Ragione R."/>
            <person name="Hildebrand F."/>
            <person name="Pallen M.J."/>
        </authorList>
    </citation>
    <scope>NUCLEOTIDE SEQUENCE</scope>
    <source>
        <strain evidence="4">ChiBcec6-7307</strain>
    </source>
</reference>